<evidence type="ECO:0000256" key="2">
    <source>
        <dbReference type="ARBA" id="ARBA00022670"/>
    </source>
</evidence>
<keyword evidence="9" id="KW-1185">Reference proteome</keyword>
<keyword evidence="2" id="KW-0645">Protease</keyword>
<keyword evidence="4" id="KW-0378">Hydrolase</keyword>
<evidence type="ECO:0000256" key="1">
    <source>
        <dbReference type="ARBA" id="ARBA00010243"/>
    </source>
</evidence>
<evidence type="ECO:0000313" key="8">
    <source>
        <dbReference type="EMBL" id="NLR29718.1"/>
    </source>
</evidence>
<evidence type="ECO:0000256" key="3">
    <source>
        <dbReference type="ARBA" id="ARBA00022723"/>
    </source>
</evidence>
<organism evidence="8 9">
    <name type="scientific">Levilactobacillus tujiorum</name>
    <dbReference type="NCBI Taxonomy" id="2912243"/>
    <lineage>
        <taxon>Bacteria</taxon>
        <taxon>Bacillati</taxon>
        <taxon>Bacillota</taxon>
        <taxon>Bacilli</taxon>
        <taxon>Lactobacillales</taxon>
        <taxon>Lactobacillaceae</taxon>
        <taxon>Levilactobacillus</taxon>
    </lineage>
</organism>
<evidence type="ECO:0000256" key="5">
    <source>
        <dbReference type="ARBA" id="ARBA00022833"/>
    </source>
</evidence>
<gene>
    <name evidence="8" type="ORF">HEQ44_05925</name>
</gene>
<dbReference type="PROSITE" id="PS50249">
    <property type="entry name" value="MPN"/>
    <property type="match status" value="1"/>
</dbReference>
<dbReference type="PANTHER" id="PTHR30471">
    <property type="entry name" value="DNA REPAIR PROTEIN RADC"/>
    <property type="match status" value="1"/>
</dbReference>
<evidence type="ECO:0000256" key="6">
    <source>
        <dbReference type="ARBA" id="ARBA00023049"/>
    </source>
</evidence>
<evidence type="ECO:0000256" key="4">
    <source>
        <dbReference type="ARBA" id="ARBA00022801"/>
    </source>
</evidence>
<accession>A0ABX1L4Y8</accession>
<evidence type="ECO:0000313" key="9">
    <source>
        <dbReference type="Proteomes" id="UP000707477"/>
    </source>
</evidence>
<dbReference type="EMBL" id="JAAVSD010000013">
    <property type="protein sequence ID" value="NLR29718.1"/>
    <property type="molecule type" value="Genomic_DNA"/>
</dbReference>
<dbReference type="Proteomes" id="UP000707477">
    <property type="component" value="Unassembled WGS sequence"/>
</dbReference>
<dbReference type="InterPro" id="IPR037518">
    <property type="entry name" value="MPN"/>
</dbReference>
<reference evidence="8 9" key="1">
    <citation type="submission" date="2020-03" db="EMBL/GenBank/DDBJ databases">
        <authorList>
            <person name="Zhang Z."/>
            <person name="Guo Z."/>
            <person name="Hou Q."/>
            <person name="Shen X."/>
        </authorList>
    </citation>
    <scope>NUCLEOTIDE SEQUENCE [LARGE SCALE GENOMIC DNA]</scope>
    <source>
        <strain evidence="8 9">HBUAS51329</strain>
    </source>
</reference>
<dbReference type="SUPFAM" id="SSF102712">
    <property type="entry name" value="JAB1/MPN domain"/>
    <property type="match status" value="1"/>
</dbReference>
<keyword evidence="3" id="KW-0479">Metal-binding</keyword>
<comment type="similarity">
    <text evidence="1">Belongs to the UPF0758 family.</text>
</comment>
<dbReference type="InterPro" id="IPR020891">
    <property type="entry name" value="UPF0758_CS"/>
</dbReference>
<keyword evidence="6" id="KW-0482">Metalloprotease</keyword>
<dbReference type="Pfam" id="PF04002">
    <property type="entry name" value="RadC"/>
    <property type="match status" value="1"/>
</dbReference>
<dbReference type="PROSITE" id="PS01302">
    <property type="entry name" value="UPF0758"/>
    <property type="match status" value="1"/>
</dbReference>
<protein>
    <submittedName>
        <fullName evidence="8">DNA repair protein</fullName>
    </submittedName>
</protein>
<comment type="caution">
    <text evidence="8">The sequence shown here is derived from an EMBL/GenBank/DDBJ whole genome shotgun (WGS) entry which is preliminary data.</text>
</comment>
<dbReference type="Gene3D" id="3.40.140.10">
    <property type="entry name" value="Cytidine Deaminase, domain 2"/>
    <property type="match status" value="1"/>
</dbReference>
<evidence type="ECO:0000259" key="7">
    <source>
        <dbReference type="PROSITE" id="PS50249"/>
    </source>
</evidence>
<dbReference type="InterPro" id="IPR001405">
    <property type="entry name" value="UPF0758"/>
</dbReference>
<dbReference type="InterPro" id="IPR025657">
    <property type="entry name" value="RadC_JAB"/>
</dbReference>
<dbReference type="PANTHER" id="PTHR30471:SF3">
    <property type="entry name" value="UPF0758 PROTEIN YEES-RELATED"/>
    <property type="match status" value="1"/>
</dbReference>
<dbReference type="RefSeq" id="WP_168850314.1">
    <property type="nucleotide sequence ID" value="NZ_JAAVSD010000013.1"/>
</dbReference>
<dbReference type="CDD" id="cd08071">
    <property type="entry name" value="MPN_DUF2466"/>
    <property type="match status" value="1"/>
</dbReference>
<sequence length="221" mass="25198">MRQERVTRDNERQLVCRVLRQLGRSDLREVERFFRYFHSVAALRYASQRQCRQYVSGDTARQALLTAIELGRWAQRAPRPIYGTVVASHQIAESLMDDLRYRPQERLEALILDARHQVIERQTVFVGTLDSCPVHPREIFRLAVLAGGAAIVVAHNHPSGQAKPSTNDLAFMRRLARCGQLMGIPLLDGFVIGLRSYFSLREAEMLPLEQTVNQSEGLKSD</sequence>
<keyword evidence="5" id="KW-0862">Zinc</keyword>
<name>A0ABX1L4Y8_9LACO</name>
<feature type="domain" description="MPN" evidence="7">
    <location>
        <begin position="84"/>
        <end position="206"/>
    </location>
</feature>
<proteinExistence type="inferred from homology"/>